<feature type="compositionally biased region" description="Polar residues" evidence="1">
    <location>
        <begin position="141"/>
        <end position="156"/>
    </location>
</feature>
<name>A0A6G1KIG1_9PLEO</name>
<feature type="compositionally biased region" description="Low complexity" evidence="1">
    <location>
        <begin position="1"/>
        <end position="45"/>
    </location>
</feature>
<dbReference type="PANTHER" id="PTHR42070">
    <property type="entry name" value="FILAMENT ASSOCIATED PROTEIN, PUTATIVE (AFU_ORTHOLOGUE AFUA_8G06630)-RELATED"/>
    <property type="match status" value="1"/>
</dbReference>
<keyword evidence="3" id="KW-1185">Reference proteome</keyword>
<feature type="compositionally biased region" description="Basic and acidic residues" evidence="1">
    <location>
        <begin position="102"/>
        <end position="113"/>
    </location>
</feature>
<reference evidence="2" key="1">
    <citation type="journal article" date="2020" name="Stud. Mycol.">
        <title>101 Dothideomycetes genomes: a test case for predicting lifestyles and emergence of pathogens.</title>
        <authorList>
            <person name="Haridas S."/>
            <person name="Albert R."/>
            <person name="Binder M."/>
            <person name="Bloem J."/>
            <person name="Labutti K."/>
            <person name="Salamov A."/>
            <person name="Andreopoulos B."/>
            <person name="Baker S."/>
            <person name="Barry K."/>
            <person name="Bills G."/>
            <person name="Bluhm B."/>
            <person name="Cannon C."/>
            <person name="Castanera R."/>
            <person name="Culley D."/>
            <person name="Daum C."/>
            <person name="Ezra D."/>
            <person name="Gonzalez J."/>
            <person name="Henrissat B."/>
            <person name="Kuo A."/>
            <person name="Liang C."/>
            <person name="Lipzen A."/>
            <person name="Lutzoni F."/>
            <person name="Magnuson J."/>
            <person name="Mondo S."/>
            <person name="Nolan M."/>
            <person name="Ohm R."/>
            <person name="Pangilinan J."/>
            <person name="Park H.-J."/>
            <person name="Ramirez L."/>
            <person name="Alfaro M."/>
            <person name="Sun H."/>
            <person name="Tritt A."/>
            <person name="Yoshinaga Y."/>
            <person name="Zwiers L.-H."/>
            <person name="Turgeon B."/>
            <person name="Goodwin S."/>
            <person name="Spatafora J."/>
            <person name="Crous P."/>
            <person name="Grigoriev I."/>
        </authorList>
    </citation>
    <scope>NUCLEOTIDE SEQUENCE</scope>
    <source>
        <strain evidence="2">CBS 279.74</strain>
    </source>
</reference>
<organism evidence="2 3">
    <name type="scientific">Pleomassaria siparia CBS 279.74</name>
    <dbReference type="NCBI Taxonomy" id="1314801"/>
    <lineage>
        <taxon>Eukaryota</taxon>
        <taxon>Fungi</taxon>
        <taxon>Dikarya</taxon>
        <taxon>Ascomycota</taxon>
        <taxon>Pezizomycotina</taxon>
        <taxon>Dothideomycetes</taxon>
        <taxon>Pleosporomycetidae</taxon>
        <taxon>Pleosporales</taxon>
        <taxon>Pleomassariaceae</taxon>
        <taxon>Pleomassaria</taxon>
    </lineage>
</organism>
<evidence type="ECO:0000313" key="3">
    <source>
        <dbReference type="Proteomes" id="UP000799428"/>
    </source>
</evidence>
<feature type="compositionally biased region" description="Basic and acidic residues" evidence="1">
    <location>
        <begin position="52"/>
        <end position="64"/>
    </location>
</feature>
<dbReference type="EMBL" id="MU005766">
    <property type="protein sequence ID" value="KAF2712696.1"/>
    <property type="molecule type" value="Genomic_DNA"/>
</dbReference>
<feature type="region of interest" description="Disordered" evidence="1">
    <location>
        <begin position="1"/>
        <end position="69"/>
    </location>
</feature>
<dbReference type="AlphaFoldDB" id="A0A6G1KIG1"/>
<sequence>MPSSPILSSSSSSSSSSSPSSSFPSSSSPSSSLSSPTSTTSTSTPARRKSRVSAEHTLTRVRENQRRHRARRRDYIHTLEVQLAETELHLEAARREIDGLRAEREGWRDKDGETTPTPPIDPALPPSTTPTLLTNPRTRSIPASTPSTGPECSTCATRPLPSPNESTTLCSQAYMLISQQNFRGIDPATIRLWLRQGYRRARRSGEGCTVENGVLMGVLDFISGEL</sequence>
<feature type="compositionally biased region" description="Pro residues" evidence="1">
    <location>
        <begin position="116"/>
        <end position="128"/>
    </location>
</feature>
<dbReference type="Proteomes" id="UP000799428">
    <property type="component" value="Unassembled WGS sequence"/>
</dbReference>
<dbReference type="PANTHER" id="PTHR42070:SF1">
    <property type="entry name" value="FILAMENT ASSOCIATED PROTEIN, PUTATIVE (AFU_ORTHOLOGUE AFUA_8G06630)-RELATED"/>
    <property type="match status" value="1"/>
</dbReference>
<evidence type="ECO:0008006" key="4">
    <source>
        <dbReference type="Google" id="ProtNLM"/>
    </source>
</evidence>
<feature type="region of interest" description="Disordered" evidence="1">
    <location>
        <begin position="102"/>
        <end position="163"/>
    </location>
</feature>
<evidence type="ECO:0000256" key="1">
    <source>
        <dbReference type="SAM" id="MobiDB-lite"/>
    </source>
</evidence>
<protein>
    <recommendedName>
        <fullName evidence="4">BZIP domain-containing protein</fullName>
    </recommendedName>
</protein>
<gene>
    <name evidence="2" type="ORF">K504DRAFT_371809</name>
</gene>
<accession>A0A6G1KIG1</accession>
<feature type="compositionally biased region" description="Low complexity" evidence="1">
    <location>
        <begin position="129"/>
        <end position="138"/>
    </location>
</feature>
<proteinExistence type="predicted"/>
<dbReference type="OrthoDB" id="4505928at2759"/>
<evidence type="ECO:0000313" key="2">
    <source>
        <dbReference type="EMBL" id="KAF2712696.1"/>
    </source>
</evidence>